<name>A0ACC3DEC8_9PEZI</name>
<protein>
    <submittedName>
        <fullName evidence="1">Uncharacterized protein</fullName>
    </submittedName>
</protein>
<evidence type="ECO:0000313" key="2">
    <source>
        <dbReference type="Proteomes" id="UP001186974"/>
    </source>
</evidence>
<feature type="non-terminal residue" evidence="1">
    <location>
        <position position="345"/>
    </location>
</feature>
<dbReference type="EMBL" id="JAWDJW010005987">
    <property type="protein sequence ID" value="KAK3066146.1"/>
    <property type="molecule type" value="Genomic_DNA"/>
</dbReference>
<gene>
    <name evidence="1" type="ORF">LTS18_001967</name>
</gene>
<proteinExistence type="predicted"/>
<comment type="caution">
    <text evidence="1">The sequence shown here is derived from an EMBL/GenBank/DDBJ whole genome shotgun (WGS) entry which is preliminary data.</text>
</comment>
<reference evidence="1" key="1">
    <citation type="submission" date="2024-09" db="EMBL/GenBank/DDBJ databases">
        <title>Black Yeasts Isolated from many extreme environments.</title>
        <authorList>
            <person name="Coleine C."/>
            <person name="Stajich J.E."/>
            <person name="Selbmann L."/>
        </authorList>
    </citation>
    <scope>NUCLEOTIDE SEQUENCE</scope>
    <source>
        <strain evidence="1">CCFEE 5737</strain>
    </source>
</reference>
<evidence type="ECO:0000313" key="1">
    <source>
        <dbReference type="EMBL" id="KAK3066146.1"/>
    </source>
</evidence>
<sequence>DEVIKLLKKIKDSVTLSGGMIGEVKAQQRDLRGEVLHMGRDIARKIDETHQQPSNALAITDGQSRQEIAQIVQQGLTDLKAHLDNVMREKRRQSSSTVMSSSSVNSKEVYDVVKHALAERGLDAVQPAQMQDAGLTKEAVLEAVKEAYEAYKPEIELQQFGLEREEILQCLKEGLEDYRENAPRETGISRDEVLDAVHEAMQGFQPPPTINEGREIRDEVLSAVRECLEDLKLPSQSSQQSFDIDITRGIMLDAVKQGLSTHGPGAPREIEISREDLFEAVRAGLDHSGISPEQVWNRLHELVDAMRSEFKSYSAANGRDTEQVLDAMKDGLESLRAEIESYVDR</sequence>
<feature type="non-terminal residue" evidence="1">
    <location>
        <position position="1"/>
    </location>
</feature>
<organism evidence="1 2">
    <name type="scientific">Coniosporium uncinatum</name>
    <dbReference type="NCBI Taxonomy" id="93489"/>
    <lineage>
        <taxon>Eukaryota</taxon>
        <taxon>Fungi</taxon>
        <taxon>Dikarya</taxon>
        <taxon>Ascomycota</taxon>
        <taxon>Pezizomycotina</taxon>
        <taxon>Dothideomycetes</taxon>
        <taxon>Dothideomycetes incertae sedis</taxon>
        <taxon>Coniosporium</taxon>
    </lineage>
</organism>
<keyword evidence="2" id="KW-1185">Reference proteome</keyword>
<accession>A0ACC3DEC8</accession>
<dbReference type="Proteomes" id="UP001186974">
    <property type="component" value="Unassembled WGS sequence"/>
</dbReference>